<dbReference type="GO" id="GO:0016829">
    <property type="term" value="F:lyase activity"/>
    <property type="evidence" value="ECO:0007669"/>
    <property type="project" value="UniProtKB-KW"/>
</dbReference>
<dbReference type="PANTHER" id="PTHR31225:SF241">
    <property type="entry name" value="TERPENE SYNTHASE FAMILY, METAL-BINDING DOMAIN PROTEIN"/>
    <property type="match status" value="1"/>
</dbReference>
<protein>
    <submittedName>
        <fullName evidence="8">Uncharacterized protein</fullName>
    </submittedName>
</protein>
<dbReference type="InterPro" id="IPR050148">
    <property type="entry name" value="Terpene_synthase-like"/>
</dbReference>
<dbReference type="SFLD" id="SFLDS00005">
    <property type="entry name" value="Isoprenoid_Synthase_Type_I"/>
    <property type="match status" value="1"/>
</dbReference>
<feature type="domain" description="Terpene synthase metal-binding" evidence="7">
    <location>
        <begin position="268"/>
        <end position="509"/>
    </location>
</feature>
<dbReference type="FunFam" id="1.10.600.10:FF:000007">
    <property type="entry name" value="Isoprene synthase, chloroplastic"/>
    <property type="match status" value="1"/>
</dbReference>
<dbReference type="InterPro" id="IPR001906">
    <property type="entry name" value="Terpene_synth_N"/>
</dbReference>
<accession>A0ABD3L8Z5</accession>
<dbReference type="InterPro" id="IPR034741">
    <property type="entry name" value="Terpene_cyclase-like_1_C"/>
</dbReference>
<name>A0ABD3L8Z5_EUCGL</name>
<dbReference type="InterPro" id="IPR044814">
    <property type="entry name" value="Terpene_cyclase_plant_C1"/>
</dbReference>
<organism evidence="8 9">
    <name type="scientific">Eucalyptus globulus</name>
    <name type="common">Tasmanian blue gum</name>
    <dbReference type="NCBI Taxonomy" id="34317"/>
    <lineage>
        <taxon>Eukaryota</taxon>
        <taxon>Viridiplantae</taxon>
        <taxon>Streptophyta</taxon>
        <taxon>Embryophyta</taxon>
        <taxon>Tracheophyta</taxon>
        <taxon>Spermatophyta</taxon>
        <taxon>Magnoliopsida</taxon>
        <taxon>eudicotyledons</taxon>
        <taxon>Gunneridae</taxon>
        <taxon>Pentapetalae</taxon>
        <taxon>rosids</taxon>
        <taxon>malvids</taxon>
        <taxon>Myrtales</taxon>
        <taxon>Myrtaceae</taxon>
        <taxon>Myrtoideae</taxon>
        <taxon>Eucalypteae</taxon>
        <taxon>Eucalyptus</taxon>
    </lineage>
</organism>
<sequence>MSLQILAIPSSSPVQETSRVVERRLANFHPSIWGDYFLKYASDSNSMSSAIADDRIKGLKGELRKMLAGAMDKPSQKLNLIDQIQRLGIAYHFEIEIYQQLEQIHKSYYELHDGDNDNDLHTIALLFRLLRQQGYAISSEIFNKFKDINGNFSESLIVDVQGLLSLFEACHMRFHGDDVLNDALAFAMTHLESIDKGNASPNLKKQVRSALKQPIHKGIPRLEGRRYISLYQEEPLHNEVLLSLTKLDFNLLQEQHQKELGNLTRWWKDLDVEIKFPFARDRLVEMYLWISGGYFEPEHKATREILTKVFSIVTIIDDIYDVYGTLEELELFTEAIERWDVEVKDGLPEYMQVCYKIVLDLYDEIDYEVTRKGRSNYLFYAKEAMKNQVRAYFTEAKWFHQNHIPMMEEYMPIALSTIAIELLLVMLLLLGMGDTVTKDVFDWLLYSNPKIVNAMKIVYRLMDDIAGHKFEQERGHGPSSVECFMKQYGVTEEEAKEELHKQVANAWKDINEGLCCSTNVPRQLLVRILNFTRVVQVVYKDEIDLYTHAGTKLKEHVTNLYVNPLPM</sequence>
<dbReference type="SUPFAM" id="SSF48576">
    <property type="entry name" value="Terpenoid synthases"/>
    <property type="match status" value="1"/>
</dbReference>
<dbReference type="InterPro" id="IPR005630">
    <property type="entry name" value="Terpene_synthase_metal-bd"/>
</dbReference>
<dbReference type="InterPro" id="IPR036965">
    <property type="entry name" value="Terpene_synth_N_sf"/>
</dbReference>
<dbReference type="Pfam" id="PF01397">
    <property type="entry name" value="Terpene_synth"/>
    <property type="match status" value="1"/>
</dbReference>
<evidence type="ECO:0000313" key="9">
    <source>
        <dbReference type="Proteomes" id="UP001634007"/>
    </source>
</evidence>
<dbReference type="CDD" id="cd00684">
    <property type="entry name" value="Terpene_cyclase_plant_C1"/>
    <property type="match status" value="1"/>
</dbReference>
<dbReference type="InterPro" id="IPR008930">
    <property type="entry name" value="Terpenoid_cyclase/PrenylTrfase"/>
</dbReference>
<dbReference type="SFLD" id="SFLDG01019">
    <property type="entry name" value="Terpene_Cyclase_Like_1_C_Termi"/>
    <property type="match status" value="1"/>
</dbReference>
<comment type="cofactor">
    <cofactor evidence="1">
        <name>Mg(2+)</name>
        <dbReference type="ChEBI" id="CHEBI:18420"/>
    </cofactor>
</comment>
<dbReference type="SUPFAM" id="SSF48239">
    <property type="entry name" value="Terpenoid cyclases/Protein prenyltransferases"/>
    <property type="match status" value="1"/>
</dbReference>
<evidence type="ECO:0000256" key="3">
    <source>
        <dbReference type="ARBA" id="ARBA00022842"/>
    </source>
</evidence>
<dbReference type="FunFam" id="1.50.10.130:FF:000001">
    <property type="entry name" value="Isoprene synthase, chloroplastic"/>
    <property type="match status" value="1"/>
</dbReference>
<evidence type="ECO:0000259" key="6">
    <source>
        <dbReference type="Pfam" id="PF01397"/>
    </source>
</evidence>
<evidence type="ECO:0000256" key="4">
    <source>
        <dbReference type="ARBA" id="ARBA00023239"/>
    </source>
</evidence>
<comment type="caution">
    <text evidence="8">The sequence shown here is derived from an EMBL/GenBank/DDBJ whole genome shotgun (WGS) entry which is preliminary data.</text>
</comment>
<feature type="transmembrane region" description="Helical" evidence="5">
    <location>
        <begin position="410"/>
        <end position="430"/>
    </location>
</feature>
<reference evidence="8 9" key="1">
    <citation type="submission" date="2024-11" db="EMBL/GenBank/DDBJ databases">
        <title>Chromosome-level genome assembly of Eucalyptus globulus Labill. provides insights into its genome evolution.</title>
        <authorList>
            <person name="Li X."/>
        </authorList>
    </citation>
    <scope>NUCLEOTIDE SEQUENCE [LARGE SCALE GENOMIC DNA]</scope>
    <source>
        <strain evidence="8">CL2024</strain>
        <tissue evidence="8">Fresh tender leaves</tissue>
    </source>
</reference>
<keyword evidence="2" id="KW-0479">Metal-binding</keyword>
<keyword evidence="3" id="KW-0460">Magnesium</keyword>
<evidence type="ECO:0000313" key="8">
    <source>
        <dbReference type="EMBL" id="KAL3746302.1"/>
    </source>
</evidence>
<dbReference type="InterPro" id="IPR008949">
    <property type="entry name" value="Isoprenoid_synthase_dom_sf"/>
</dbReference>
<evidence type="ECO:0000259" key="7">
    <source>
        <dbReference type="Pfam" id="PF03936"/>
    </source>
</evidence>
<proteinExistence type="predicted"/>
<dbReference type="GO" id="GO:0046872">
    <property type="term" value="F:metal ion binding"/>
    <property type="evidence" value="ECO:0007669"/>
    <property type="project" value="UniProtKB-KW"/>
</dbReference>
<dbReference type="Gene3D" id="1.10.600.10">
    <property type="entry name" value="Farnesyl Diphosphate Synthase"/>
    <property type="match status" value="1"/>
</dbReference>
<dbReference type="Proteomes" id="UP001634007">
    <property type="component" value="Unassembled WGS sequence"/>
</dbReference>
<evidence type="ECO:0000256" key="5">
    <source>
        <dbReference type="SAM" id="Phobius"/>
    </source>
</evidence>
<keyword evidence="9" id="KW-1185">Reference proteome</keyword>
<gene>
    <name evidence="8" type="ORF">ACJRO7_015283</name>
</gene>
<keyword evidence="5" id="KW-1133">Transmembrane helix</keyword>
<dbReference type="AlphaFoldDB" id="A0ABD3L8Z5"/>
<keyword evidence="4" id="KW-0456">Lyase</keyword>
<keyword evidence="5" id="KW-0812">Transmembrane</keyword>
<dbReference type="Gene3D" id="1.50.10.130">
    <property type="entry name" value="Terpene synthase, N-terminal domain"/>
    <property type="match status" value="1"/>
</dbReference>
<dbReference type="EMBL" id="JBJKBG010000003">
    <property type="protein sequence ID" value="KAL3746302.1"/>
    <property type="molecule type" value="Genomic_DNA"/>
</dbReference>
<keyword evidence="5" id="KW-0472">Membrane</keyword>
<evidence type="ECO:0000256" key="1">
    <source>
        <dbReference type="ARBA" id="ARBA00001946"/>
    </source>
</evidence>
<dbReference type="Pfam" id="PF03936">
    <property type="entry name" value="Terpene_synth_C"/>
    <property type="match status" value="1"/>
</dbReference>
<dbReference type="PANTHER" id="PTHR31225">
    <property type="entry name" value="OS04G0344100 PROTEIN-RELATED"/>
    <property type="match status" value="1"/>
</dbReference>
<feature type="domain" description="Terpene synthase N-terminal" evidence="6">
    <location>
        <begin position="32"/>
        <end position="211"/>
    </location>
</feature>
<evidence type="ECO:0000256" key="2">
    <source>
        <dbReference type="ARBA" id="ARBA00022723"/>
    </source>
</evidence>